<evidence type="ECO:0000256" key="4">
    <source>
        <dbReference type="ARBA" id="ARBA00022475"/>
    </source>
</evidence>
<keyword evidence="6 13" id="KW-0812">Transmembrane</keyword>
<evidence type="ECO:0000256" key="10">
    <source>
        <dbReference type="ARBA" id="ARBA00023004"/>
    </source>
</evidence>
<evidence type="ECO:0000256" key="13">
    <source>
        <dbReference type="SAM" id="Phobius"/>
    </source>
</evidence>
<evidence type="ECO:0000256" key="5">
    <source>
        <dbReference type="ARBA" id="ARBA00022617"/>
    </source>
</evidence>
<accession>A0A2S5KKI0</accession>
<evidence type="ECO:0000256" key="3">
    <source>
        <dbReference type="ARBA" id="ARBA00022448"/>
    </source>
</evidence>
<keyword evidence="8" id="KW-0249">Electron transport</keyword>
<evidence type="ECO:0000256" key="9">
    <source>
        <dbReference type="ARBA" id="ARBA00022989"/>
    </source>
</evidence>
<dbReference type="GO" id="GO:0005886">
    <property type="term" value="C:plasma membrane"/>
    <property type="evidence" value="ECO:0007669"/>
    <property type="project" value="UniProtKB-SubCell"/>
</dbReference>
<feature type="transmembrane region" description="Helical" evidence="13">
    <location>
        <begin position="59"/>
        <end position="77"/>
    </location>
</feature>
<dbReference type="InterPro" id="IPR011577">
    <property type="entry name" value="Cyt_b561_bac/Ni-Hgenase"/>
</dbReference>
<protein>
    <submittedName>
        <fullName evidence="15">Cytochrome B</fullName>
    </submittedName>
</protein>
<comment type="cofactor">
    <cofactor evidence="1">
        <name>heme b</name>
        <dbReference type="ChEBI" id="CHEBI:60344"/>
    </cofactor>
</comment>
<evidence type="ECO:0000256" key="6">
    <source>
        <dbReference type="ARBA" id="ARBA00022692"/>
    </source>
</evidence>
<feature type="domain" description="Cytochrome b561 bacterial/Ni-hydrogenase" evidence="14">
    <location>
        <begin position="13"/>
        <end position="183"/>
    </location>
</feature>
<reference evidence="15 16" key="1">
    <citation type="submission" date="2018-02" db="EMBL/GenBank/DDBJ databases">
        <title>novel marine gammaproteobacteria from coastal saline agro ecosystem.</title>
        <authorList>
            <person name="Krishnan R."/>
            <person name="Ramesh Kumar N."/>
        </authorList>
    </citation>
    <scope>NUCLEOTIDE SEQUENCE [LARGE SCALE GENOMIC DNA]</scope>
    <source>
        <strain evidence="15 16">228</strain>
    </source>
</reference>
<dbReference type="GO" id="GO:0046872">
    <property type="term" value="F:metal ion binding"/>
    <property type="evidence" value="ECO:0007669"/>
    <property type="project" value="UniProtKB-KW"/>
</dbReference>
<evidence type="ECO:0000256" key="12">
    <source>
        <dbReference type="ARBA" id="ARBA00037975"/>
    </source>
</evidence>
<keyword evidence="11 13" id="KW-0472">Membrane</keyword>
<evidence type="ECO:0000256" key="7">
    <source>
        <dbReference type="ARBA" id="ARBA00022723"/>
    </source>
</evidence>
<keyword evidence="10" id="KW-0408">Iron</keyword>
<dbReference type="PANTHER" id="PTHR30529">
    <property type="entry name" value="CYTOCHROME B561"/>
    <property type="match status" value="1"/>
</dbReference>
<evidence type="ECO:0000313" key="16">
    <source>
        <dbReference type="Proteomes" id="UP000238196"/>
    </source>
</evidence>
<dbReference type="PANTHER" id="PTHR30529:SF1">
    <property type="entry name" value="CYTOCHROME B561 HOMOLOG 2"/>
    <property type="match status" value="1"/>
</dbReference>
<name>A0A2S5KKI0_9PROT</name>
<sequence length="195" mass="21437">MNTTSAPLRPTDRFGGFAQLLHWLTAILVLAAFSTGLGGPEQHVYSASRDFDRQLHETLGMAVFVLAIVRVIWMRLDSRPAQQAVSRLLHIGAKSVQGLLYLLLFAVPMTAIAGAWLGNHPIILLGGVELPALVGDAHDLGQSIAEIHTWLGDAILWLAGLHAVAAIYHHVILQDQVLETMLPRWLKVWRPGNRQ</sequence>
<feature type="transmembrane region" description="Helical" evidence="13">
    <location>
        <begin position="98"/>
        <end position="117"/>
    </location>
</feature>
<feature type="transmembrane region" description="Helical" evidence="13">
    <location>
        <begin position="154"/>
        <end position="173"/>
    </location>
</feature>
<dbReference type="OrthoDB" id="8589936at2"/>
<gene>
    <name evidence="15" type="ORF">C4K68_21105</name>
</gene>
<keyword evidence="3" id="KW-0813">Transport</keyword>
<keyword evidence="5" id="KW-0349">Heme</keyword>
<dbReference type="GO" id="GO:0009055">
    <property type="term" value="F:electron transfer activity"/>
    <property type="evidence" value="ECO:0007669"/>
    <property type="project" value="InterPro"/>
</dbReference>
<keyword evidence="4" id="KW-1003">Cell membrane</keyword>
<dbReference type="GO" id="GO:0020037">
    <property type="term" value="F:heme binding"/>
    <property type="evidence" value="ECO:0007669"/>
    <property type="project" value="TreeGrafter"/>
</dbReference>
<evidence type="ECO:0000256" key="1">
    <source>
        <dbReference type="ARBA" id="ARBA00001970"/>
    </source>
</evidence>
<proteinExistence type="inferred from homology"/>
<dbReference type="Proteomes" id="UP000238196">
    <property type="component" value="Unassembled WGS sequence"/>
</dbReference>
<dbReference type="InterPro" id="IPR016174">
    <property type="entry name" value="Di-haem_cyt_TM"/>
</dbReference>
<dbReference type="AlphaFoldDB" id="A0A2S5KKI0"/>
<evidence type="ECO:0000259" key="14">
    <source>
        <dbReference type="Pfam" id="PF01292"/>
    </source>
</evidence>
<comment type="subcellular location">
    <subcellularLocation>
        <location evidence="2">Cell membrane</location>
        <topology evidence="2">Multi-pass membrane protein</topology>
    </subcellularLocation>
</comment>
<dbReference type="Gene3D" id="1.20.950.20">
    <property type="entry name" value="Transmembrane di-heme cytochromes, Chain C"/>
    <property type="match status" value="1"/>
</dbReference>
<comment type="similarity">
    <text evidence="12">Belongs to the cytochrome b561 family.</text>
</comment>
<organism evidence="15 16">
    <name type="scientific">Proteobacteria bacterium 228</name>
    <dbReference type="NCBI Taxonomy" id="2083153"/>
    <lineage>
        <taxon>Bacteria</taxon>
        <taxon>Pseudomonadati</taxon>
        <taxon>Pseudomonadota</taxon>
    </lineage>
</organism>
<evidence type="ECO:0000256" key="11">
    <source>
        <dbReference type="ARBA" id="ARBA00023136"/>
    </source>
</evidence>
<dbReference type="SUPFAM" id="SSF81342">
    <property type="entry name" value="Transmembrane di-heme cytochromes"/>
    <property type="match status" value="1"/>
</dbReference>
<dbReference type="EMBL" id="PRLP01000106">
    <property type="protein sequence ID" value="PPC75143.1"/>
    <property type="molecule type" value="Genomic_DNA"/>
</dbReference>
<feature type="transmembrane region" description="Helical" evidence="13">
    <location>
        <begin position="20"/>
        <end position="39"/>
    </location>
</feature>
<evidence type="ECO:0000256" key="2">
    <source>
        <dbReference type="ARBA" id="ARBA00004651"/>
    </source>
</evidence>
<keyword evidence="7" id="KW-0479">Metal-binding</keyword>
<dbReference type="InterPro" id="IPR052168">
    <property type="entry name" value="Cytochrome_b561_oxidase"/>
</dbReference>
<keyword evidence="9 13" id="KW-1133">Transmembrane helix</keyword>
<evidence type="ECO:0000313" key="15">
    <source>
        <dbReference type="EMBL" id="PPC75143.1"/>
    </source>
</evidence>
<dbReference type="GO" id="GO:0022904">
    <property type="term" value="P:respiratory electron transport chain"/>
    <property type="evidence" value="ECO:0007669"/>
    <property type="project" value="InterPro"/>
</dbReference>
<comment type="caution">
    <text evidence="15">The sequence shown here is derived from an EMBL/GenBank/DDBJ whole genome shotgun (WGS) entry which is preliminary data.</text>
</comment>
<dbReference type="Pfam" id="PF01292">
    <property type="entry name" value="Ni_hydr_CYTB"/>
    <property type="match status" value="1"/>
</dbReference>
<evidence type="ECO:0000256" key="8">
    <source>
        <dbReference type="ARBA" id="ARBA00022982"/>
    </source>
</evidence>